<keyword evidence="4 8" id="KW-0812">Transmembrane</keyword>
<keyword evidence="6 8" id="KW-1133">Transmembrane helix</keyword>
<keyword evidence="10" id="KW-1185">Reference proteome</keyword>
<evidence type="ECO:0000313" key="9">
    <source>
        <dbReference type="EMBL" id="RZT98153.1"/>
    </source>
</evidence>
<organism evidence="9 10">
    <name type="scientific">Rivibacter subsaxonicus</name>
    <dbReference type="NCBI Taxonomy" id="457575"/>
    <lineage>
        <taxon>Bacteria</taxon>
        <taxon>Pseudomonadati</taxon>
        <taxon>Pseudomonadota</taxon>
        <taxon>Betaproteobacteria</taxon>
        <taxon>Burkholderiales</taxon>
        <taxon>Rivibacter</taxon>
    </lineage>
</organism>
<reference evidence="9 10" key="1">
    <citation type="submission" date="2019-02" db="EMBL/GenBank/DDBJ databases">
        <title>Genomic Encyclopedia of Type Strains, Phase IV (KMG-IV): sequencing the most valuable type-strain genomes for metagenomic binning, comparative biology and taxonomic classification.</title>
        <authorList>
            <person name="Goeker M."/>
        </authorList>
    </citation>
    <scope>NUCLEOTIDE SEQUENCE [LARGE SCALE GENOMIC DNA]</scope>
    <source>
        <strain evidence="9 10">DSM 19570</strain>
    </source>
</reference>
<dbReference type="InterPro" id="IPR026392">
    <property type="entry name" value="Exo/Archaeosortase_dom"/>
</dbReference>
<dbReference type="RefSeq" id="WP_130432634.1">
    <property type="nucleotide sequence ID" value="NZ_SHKP01000006.1"/>
</dbReference>
<evidence type="ECO:0000256" key="8">
    <source>
        <dbReference type="SAM" id="Phobius"/>
    </source>
</evidence>
<evidence type="ECO:0000256" key="5">
    <source>
        <dbReference type="ARBA" id="ARBA00022801"/>
    </source>
</evidence>
<evidence type="ECO:0000256" key="7">
    <source>
        <dbReference type="ARBA" id="ARBA00023136"/>
    </source>
</evidence>
<dbReference type="NCBIfam" id="TIGR02602">
    <property type="entry name" value="8TM_EpsH"/>
    <property type="match status" value="1"/>
</dbReference>
<dbReference type="InterPro" id="IPR019127">
    <property type="entry name" value="Exosortase"/>
</dbReference>
<keyword evidence="3" id="KW-0645">Protease</keyword>
<feature type="transmembrane region" description="Helical" evidence="8">
    <location>
        <begin position="111"/>
        <end position="129"/>
    </location>
</feature>
<dbReference type="AlphaFoldDB" id="A0A4Q7VP30"/>
<evidence type="ECO:0000313" key="10">
    <source>
        <dbReference type="Proteomes" id="UP000293671"/>
    </source>
</evidence>
<accession>A0A4Q7VP30</accession>
<keyword evidence="5" id="KW-0378">Hydrolase</keyword>
<evidence type="ECO:0000256" key="3">
    <source>
        <dbReference type="ARBA" id="ARBA00022670"/>
    </source>
</evidence>
<dbReference type="EMBL" id="SHKP01000006">
    <property type="protein sequence ID" value="RZT98153.1"/>
    <property type="molecule type" value="Genomic_DNA"/>
</dbReference>
<evidence type="ECO:0000256" key="4">
    <source>
        <dbReference type="ARBA" id="ARBA00022692"/>
    </source>
</evidence>
<evidence type="ECO:0000256" key="1">
    <source>
        <dbReference type="ARBA" id="ARBA00004651"/>
    </source>
</evidence>
<dbReference type="OrthoDB" id="597443at2"/>
<dbReference type="Proteomes" id="UP000293671">
    <property type="component" value="Unassembled WGS sequence"/>
</dbReference>
<dbReference type="GO" id="GO:0006508">
    <property type="term" value="P:proteolysis"/>
    <property type="evidence" value="ECO:0007669"/>
    <property type="project" value="UniProtKB-KW"/>
</dbReference>
<proteinExistence type="predicted"/>
<sequence>MNSLVGRTLINPGTLPTPVDAIPPRADWAPAAILATGFALLVLSLMWDWPAAMRADAAQGHEPFILAVSAFLLYRRRVYLFALPAAPATVLGGALFCAGLLLFVLGQAYDVRLSLVSLMMILAAVLLILKGPAALRASWFPVLFTLFALPLPLDFVLAITGPMKQAVSQVATWLLDLLGYPIGRAGVVITIGQYQLLVTEACAGLQTMFTLEAMGLLYANLVSHGSVLRSTLLAVLTPPIAFMANVVRVVVLALITWYLGDGAGQGFLHGFSGIVLFMVALAMVIGLDSALARLPSLRGRSK</sequence>
<protein>
    <submittedName>
        <fullName evidence="9">Exosortase B</fullName>
    </submittedName>
</protein>
<keyword evidence="7 8" id="KW-0472">Membrane</keyword>
<gene>
    <name evidence="9" type="ORF">EV670_2563</name>
</gene>
<feature type="transmembrane region" description="Helical" evidence="8">
    <location>
        <begin position="203"/>
        <end position="221"/>
    </location>
</feature>
<comment type="subcellular location">
    <subcellularLocation>
        <location evidence="1">Cell membrane</location>
        <topology evidence="1">Multi-pass membrane protein</topology>
    </subcellularLocation>
</comment>
<feature type="transmembrane region" description="Helical" evidence="8">
    <location>
        <begin position="141"/>
        <end position="160"/>
    </location>
</feature>
<dbReference type="GO" id="GO:0008233">
    <property type="term" value="F:peptidase activity"/>
    <property type="evidence" value="ECO:0007669"/>
    <property type="project" value="UniProtKB-KW"/>
</dbReference>
<evidence type="ECO:0000256" key="6">
    <source>
        <dbReference type="ARBA" id="ARBA00022989"/>
    </source>
</evidence>
<feature type="transmembrane region" description="Helical" evidence="8">
    <location>
        <begin position="78"/>
        <end position="105"/>
    </location>
</feature>
<comment type="caution">
    <text evidence="9">The sequence shown here is derived from an EMBL/GenBank/DDBJ whole genome shotgun (WGS) entry which is preliminary data.</text>
</comment>
<feature type="transmembrane region" description="Helical" evidence="8">
    <location>
        <begin position="271"/>
        <end position="292"/>
    </location>
</feature>
<feature type="transmembrane region" description="Helical" evidence="8">
    <location>
        <begin position="28"/>
        <end position="47"/>
    </location>
</feature>
<dbReference type="InterPro" id="IPR013426">
    <property type="entry name" value="EpsH-like"/>
</dbReference>
<name>A0A4Q7VP30_9BURK</name>
<dbReference type="GO" id="GO:0005886">
    <property type="term" value="C:plasma membrane"/>
    <property type="evidence" value="ECO:0007669"/>
    <property type="project" value="UniProtKB-SubCell"/>
</dbReference>
<feature type="transmembrane region" description="Helical" evidence="8">
    <location>
        <begin position="233"/>
        <end position="259"/>
    </location>
</feature>
<dbReference type="NCBIfam" id="TIGR04178">
    <property type="entry name" value="exo_archaeo"/>
    <property type="match status" value="1"/>
</dbReference>
<keyword evidence="2" id="KW-1003">Cell membrane</keyword>
<evidence type="ECO:0000256" key="2">
    <source>
        <dbReference type="ARBA" id="ARBA00022475"/>
    </source>
</evidence>
<dbReference type="Pfam" id="PF09721">
    <property type="entry name" value="Exosortase_EpsH"/>
    <property type="match status" value="1"/>
</dbReference>